<name>A0A552WVN5_9MICO</name>
<comment type="caution">
    <text evidence="1">The sequence shown here is derived from an EMBL/GenBank/DDBJ whole genome shotgun (WGS) entry which is preliminary data.</text>
</comment>
<sequence>MAAAVLPVGVTVAMVGSAVSGAEHPATLSVVITDAGSTVHDSCPADEYTGSFFDGAEVALLDGAGAVIEAATLDGAPRTSPHGCHWTTEFADVPDHAGFTLRLRGDGVMPREHTWAYTPEQLDDNDWRLWVTVFA</sequence>
<evidence type="ECO:0000313" key="1">
    <source>
        <dbReference type="EMBL" id="TRW46864.1"/>
    </source>
</evidence>
<keyword evidence="2" id="KW-1185">Reference proteome</keyword>
<organism evidence="1 2">
    <name type="scientific">Georgenia yuyongxinii</name>
    <dbReference type="NCBI Taxonomy" id="2589797"/>
    <lineage>
        <taxon>Bacteria</taxon>
        <taxon>Bacillati</taxon>
        <taxon>Actinomycetota</taxon>
        <taxon>Actinomycetes</taxon>
        <taxon>Micrococcales</taxon>
        <taxon>Bogoriellaceae</taxon>
        <taxon>Georgenia</taxon>
    </lineage>
</organism>
<dbReference type="AlphaFoldDB" id="A0A552WVN5"/>
<dbReference type="RefSeq" id="WP_143417218.1">
    <property type="nucleotide sequence ID" value="NZ_VJXR01000006.1"/>
</dbReference>
<dbReference type="EMBL" id="VJXR01000006">
    <property type="protein sequence ID" value="TRW46864.1"/>
    <property type="molecule type" value="Genomic_DNA"/>
</dbReference>
<accession>A0A552WVN5</accession>
<protein>
    <submittedName>
        <fullName evidence="1">Uncharacterized protein</fullName>
    </submittedName>
</protein>
<evidence type="ECO:0000313" key="2">
    <source>
        <dbReference type="Proteomes" id="UP000318693"/>
    </source>
</evidence>
<gene>
    <name evidence="1" type="ORF">FJ693_03905</name>
</gene>
<proteinExistence type="predicted"/>
<reference evidence="1 2" key="1">
    <citation type="submission" date="2019-07" db="EMBL/GenBank/DDBJ databases">
        <title>Georgenia wutianyii sp. nov. and Georgenia *** sp. nov. isolated from plateau pika (Ochotona curzoniae) in the Qinghai-Tibet plateau of China.</title>
        <authorList>
            <person name="Tian Z."/>
        </authorList>
    </citation>
    <scope>NUCLEOTIDE SEQUENCE [LARGE SCALE GENOMIC DNA]</scope>
    <source>
        <strain evidence="1 2">Z446</strain>
    </source>
</reference>
<dbReference type="Proteomes" id="UP000318693">
    <property type="component" value="Unassembled WGS sequence"/>
</dbReference>